<feature type="domain" description="Response regulatory" evidence="9">
    <location>
        <begin position="588"/>
        <end position="707"/>
    </location>
</feature>
<dbReference type="InterPro" id="IPR035965">
    <property type="entry name" value="PAS-like_dom_sf"/>
</dbReference>
<dbReference type="SUPFAM" id="SSF55785">
    <property type="entry name" value="PYP-like sensor domain (PAS domain)"/>
    <property type="match status" value="2"/>
</dbReference>
<feature type="compositionally biased region" description="Polar residues" evidence="7">
    <location>
        <begin position="1"/>
        <end position="19"/>
    </location>
</feature>
<dbReference type="NCBIfam" id="TIGR00229">
    <property type="entry name" value="sensory_box"/>
    <property type="match status" value="2"/>
</dbReference>
<accession>A0A7J0BWY2</accession>
<protein>
    <recommendedName>
        <fullName evidence="2">histidine kinase</fullName>
        <ecNumber evidence="2">2.7.13.3</ecNumber>
    </recommendedName>
</protein>
<dbReference type="CDD" id="cd16922">
    <property type="entry name" value="HATPase_EvgS-ArcB-TorS-like"/>
    <property type="match status" value="1"/>
</dbReference>
<evidence type="ECO:0000259" key="10">
    <source>
        <dbReference type="PROSITE" id="PS50113"/>
    </source>
</evidence>
<dbReference type="PROSITE" id="PS50113">
    <property type="entry name" value="PAC"/>
    <property type="match status" value="1"/>
</dbReference>
<comment type="caution">
    <text evidence="11">The sequence shown here is derived from an EMBL/GenBank/DDBJ whole genome shotgun (WGS) entry which is preliminary data.</text>
</comment>
<evidence type="ECO:0000313" key="11">
    <source>
        <dbReference type="EMBL" id="GFM38226.1"/>
    </source>
</evidence>
<dbReference type="PROSITE" id="PS50109">
    <property type="entry name" value="HIS_KIN"/>
    <property type="match status" value="1"/>
</dbReference>
<dbReference type="SMART" id="SM00388">
    <property type="entry name" value="HisKA"/>
    <property type="match status" value="1"/>
</dbReference>
<dbReference type="Proteomes" id="UP000503820">
    <property type="component" value="Unassembled WGS sequence"/>
</dbReference>
<dbReference type="InterPro" id="IPR004358">
    <property type="entry name" value="Sig_transdc_His_kin-like_C"/>
</dbReference>
<dbReference type="SMART" id="SM00448">
    <property type="entry name" value="REC"/>
    <property type="match status" value="1"/>
</dbReference>
<evidence type="ECO:0000256" key="7">
    <source>
        <dbReference type="SAM" id="MobiDB-lite"/>
    </source>
</evidence>
<dbReference type="InterPro" id="IPR000014">
    <property type="entry name" value="PAS"/>
</dbReference>
<dbReference type="InterPro" id="IPR005467">
    <property type="entry name" value="His_kinase_dom"/>
</dbReference>
<dbReference type="Pfam" id="PF02518">
    <property type="entry name" value="HATPase_c"/>
    <property type="match status" value="1"/>
</dbReference>
<dbReference type="AlphaFoldDB" id="A0A7J0BWY2"/>
<dbReference type="EC" id="2.7.13.3" evidence="2"/>
<dbReference type="Pfam" id="PF00512">
    <property type="entry name" value="HisKA"/>
    <property type="match status" value="1"/>
</dbReference>
<dbReference type="InterPro" id="IPR003661">
    <property type="entry name" value="HisK_dim/P_dom"/>
</dbReference>
<evidence type="ECO:0000259" key="9">
    <source>
        <dbReference type="PROSITE" id="PS50110"/>
    </source>
</evidence>
<dbReference type="InterPro" id="IPR036890">
    <property type="entry name" value="HATPase_C_sf"/>
</dbReference>
<dbReference type="SUPFAM" id="SSF52172">
    <property type="entry name" value="CheY-like"/>
    <property type="match status" value="1"/>
</dbReference>
<dbReference type="CDD" id="cd17546">
    <property type="entry name" value="REC_hyHK_CKI1_RcsC-like"/>
    <property type="match status" value="1"/>
</dbReference>
<organism evidence="11 12">
    <name type="scientific">Desulfovibrio psychrotolerans</name>
    <dbReference type="NCBI Taxonomy" id="415242"/>
    <lineage>
        <taxon>Bacteria</taxon>
        <taxon>Pseudomonadati</taxon>
        <taxon>Thermodesulfobacteriota</taxon>
        <taxon>Desulfovibrionia</taxon>
        <taxon>Desulfovibrionales</taxon>
        <taxon>Desulfovibrionaceae</taxon>
        <taxon>Desulfovibrio</taxon>
    </lineage>
</organism>
<dbReference type="Gene3D" id="1.10.287.130">
    <property type="match status" value="1"/>
</dbReference>
<name>A0A7J0BWY2_9BACT</name>
<dbReference type="FunFam" id="3.30.450.20:FF:000099">
    <property type="entry name" value="Sensory box sensor histidine kinase"/>
    <property type="match status" value="1"/>
</dbReference>
<feature type="region of interest" description="Disordered" evidence="7">
    <location>
        <begin position="1"/>
        <end position="38"/>
    </location>
</feature>
<keyword evidence="3 5" id="KW-0597">Phosphoprotein</keyword>
<dbReference type="SMART" id="SM00091">
    <property type="entry name" value="PAS"/>
    <property type="match status" value="2"/>
</dbReference>
<evidence type="ECO:0000259" key="8">
    <source>
        <dbReference type="PROSITE" id="PS50109"/>
    </source>
</evidence>
<dbReference type="CDD" id="cd00130">
    <property type="entry name" value="PAS"/>
    <property type="match status" value="2"/>
</dbReference>
<dbReference type="PANTHER" id="PTHR45339:SF1">
    <property type="entry name" value="HYBRID SIGNAL TRANSDUCTION HISTIDINE KINASE J"/>
    <property type="match status" value="1"/>
</dbReference>
<evidence type="ECO:0000256" key="4">
    <source>
        <dbReference type="ARBA" id="ARBA00023012"/>
    </source>
</evidence>
<gene>
    <name evidence="11" type="ORF">DSM19430T_29100</name>
</gene>
<feature type="domain" description="Histidine kinase" evidence="8">
    <location>
        <begin position="345"/>
        <end position="567"/>
    </location>
</feature>
<dbReference type="PRINTS" id="PR00344">
    <property type="entry name" value="BCTRLSENSOR"/>
</dbReference>
<dbReference type="FunFam" id="3.30.565.10:FF:000010">
    <property type="entry name" value="Sensor histidine kinase RcsC"/>
    <property type="match status" value="1"/>
</dbReference>
<dbReference type="EMBL" id="BLVP01000035">
    <property type="protein sequence ID" value="GFM38226.1"/>
    <property type="molecule type" value="Genomic_DNA"/>
</dbReference>
<dbReference type="Pfam" id="PF08447">
    <property type="entry name" value="PAS_3"/>
    <property type="match status" value="1"/>
</dbReference>
<dbReference type="SUPFAM" id="SSF47384">
    <property type="entry name" value="Homodimeric domain of signal transducing histidine kinase"/>
    <property type="match status" value="1"/>
</dbReference>
<evidence type="ECO:0000256" key="1">
    <source>
        <dbReference type="ARBA" id="ARBA00000085"/>
    </source>
</evidence>
<keyword evidence="4" id="KW-0902">Two-component regulatory system</keyword>
<dbReference type="InterPro" id="IPR036097">
    <property type="entry name" value="HisK_dim/P_sf"/>
</dbReference>
<reference evidence="11 12" key="1">
    <citation type="submission" date="2020-05" db="EMBL/GenBank/DDBJ databases">
        <title>Draft genome sequence of Desulfovibrio psychrotolerans JS1T.</title>
        <authorList>
            <person name="Ueno A."/>
            <person name="Tamazawa S."/>
            <person name="Tamamura S."/>
            <person name="Murakami T."/>
            <person name="Kiyama T."/>
            <person name="Inomata H."/>
            <person name="Amano Y."/>
            <person name="Miyakawa K."/>
            <person name="Tamaki H."/>
            <person name="Naganuma T."/>
            <person name="Kaneko K."/>
        </authorList>
    </citation>
    <scope>NUCLEOTIDE SEQUENCE [LARGE SCALE GENOMIC DNA]</scope>
    <source>
        <strain evidence="11 12">JS1</strain>
    </source>
</reference>
<evidence type="ECO:0000256" key="5">
    <source>
        <dbReference type="PROSITE-ProRule" id="PRU00169"/>
    </source>
</evidence>
<dbReference type="Gene3D" id="3.40.50.2300">
    <property type="match status" value="1"/>
</dbReference>
<evidence type="ECO:0000256" key="3">
    <source>
        <dbReference type="ARBA" id="ARBA00022553"/>
    </source>
</evidence>
<dbReference type="Pfam" id="PF13426">
    <property type="entry name" value="PAS_9"/>
    <property type="match status" value="1"/>
</dbReference>
<evidence type="ECO:0000256" key="6">
    <source>
        <dbReference type="SAM" id="Coils"/>
    </source>
</evidence>
<keyword evidence="12" id="KW-1185">Reference proteome</keyword>
<dbReference type="PANTHER" id="PTHR45339">
    <property type="entry name" value="HYBRID SIGNAL TRANSDUCTION HISTIDINE KINASE J"/>
    <property type="match status" value="1"/>
</dbReference>
<dbReference type="GO" id="GO:0000155">
    <property type="term" value="F:phosphorelay sensor kinase activity"/>
    <property type="evidence" value="ECO:0007669"/>
    <property type="project" value="InterPro"/>
</dbReference>
<dbReference type="InterPro" id="IPR011006">
    <property type="entry name" value="CheY-like_superfamily"/>
</dbReference>
<keyword evidence="6" id="KW-0175">Coiled coil</keyword>
<evidence type="ECO:0000256" key="2">
    <source>
        <dbReference type="ARBA" id="ARBA00012438"/>
    </source>
</evidence>
<dbReference type="RefSeq" id="WP_174410843.1">
    <property type="nucleotide sequence ID" value="NZ_BLVP01000035.1"/>
</dbReference>
<comment type="catalytic activity">
    <reaction evidence="1">
        <text>ATP + protein L-histidine = ADP + protein N-phospho-L-histidine.</text>
        <dbReference type="EC" id="2.7.13.3"/>
    </reaction>
</comment>
<dbReference type="InterPro" id="IPR013655">
    <property type="entry name" value="PAS_fold_3"/>
</dbReference>
<dbReference type="InterPro" id="IPR000700">
    <property type="entry name" value="PAS-assoc_C"/>
</dbReference>
<dbReference type="CDD" id="cd00082">
    <property type="entry name" value="HisKA"/>
    <property type="match status" value="1"/>
</dbReference>
<dbReference type="Gene3D" id="3.30.450.20">
    <property type="entry name" value="PAS domain"/>
    <property type="match status" value="2"/>
</dbReference>
<dbReference type="Pfam" id="PF00072">
    <property type="entry name" value="Response_reg"/>
    <property type="match status" value="1"/>
</dbReference>
<dbReference type="SMART" id="SM00086">
    <property type="entry name" value="PAC"/>
    <property type="match status" value="1"/>
</dbReference>
<evidence type="ECO:0000313" key="12">
    <source>
        <dbReference type="Proteomes" id="UP000503820"/>
    </source>
</evidence>
<feature type="domain" description="PAC" evidence="10">
    <location>
        <begin position="275"/>
        <end position="327"/>
    </location>
</feature>
<feature type="modified residue" description="4-aspartylphosphate" evidence="5">
    <location>
        <position position="637"/>
    </location>
</feature>
<dbReference type="InterPro" id="IPR001789">
    <property type="entry name" value="Sig_transdc_resp-reg_receiver"/>
</dbReference>
<proteinExistence type="predicted"/>
<dbReference type="PROSITE" id="PS50110">
    <property type="entry name" value="RESPONSE_REGULATORY"/>
    <property type="match status" value="1"/>
</dbReference>
<sequence length="713" mass="79594">MSSKDVQATSQNSLSQQTKGIDKKNETSSWNKPPLNIIGEATQGESSRIVYELRVHQIELEMQNEELRRMHQELEEEHERYLDLYDFAPVGYCSLSERERIVGANLTAATMLGMPRTELVGQPISRFISNGEDRHIFSATLKQLFMTGTAQNCELGLQKADILSFWANIEAVIKKNTEGSVCNIAISDISARKKAEMALAESELHFRNLANSGQALIWTSGTDMLCDYFNDSWLTFTGRELNQELGNGWSQGVHPEDMERCLSTYSTAFERREPFSMEYRLRHACGEYRWLVDQGTPRFNSRSAFVGYIGHCLDITSRKHMEEELLSTKNAAESANKSKSAFLANMSHEIRTPLNGLLGMMQLLEMTPMNDEQKMFIEMAIRSGDRLTCLLSDILDLSRIEADRMPLSEEVFTLSETLSAITDSFGPLSIQKGLPLHIDIVPGTPERVMGDEVRVRQVLFNLVGNAMKFCDQGEIRLEVFPLPPLPPDTVRILFCVSDTGPGMNDATLKTLGTPFFQATGGVTRKHQGAGLGLSICRRLVSAMGGTLTFESHLGSGTTAYLMLPFKVQEHSSLLPYQPQPALIAPSLRILLVEDDATCLIAEAEILKRMGHTVHTAKNGKEALHMLQGRIFDCVLMDIQMEVMDGLETTRNIRGGTSKSIDPKIPIVAITAYAMSGDRDRFLMEGMNDYIAKPFDSKELKAVLGRLETIQQAH</sequence>
<dbReference type="SUPFAM" id="SSF55874">
    <property type="entry name" value="ATPase domain of HSP90 chaperone/DNA topoisomerase II/histidine kinase"/>
    <property type="match status" value="1"/>
</dbReference>
<dbReference type="InterPro" id="IPR001610">
    <property type="entry name" value="PAC"/>
</dbReference>
<dbReference type="InterPro" id="IPR003594">
    <property type="entry name" value="HATPase_dom"/>
</dbReference>
<dbReference type="SMART" id="SM00387">
    <property type="entry name" value="HATPase_c"/>
    <property type="match status" value="1"/>
</dbReference>
<dbReference type="Gene3D" id="3.30.565.10">
    <property type="entry name" value="Histidine kinase-like ATPase, C-terminal domain"/>
    <property type="match status" value="1"/>
</dbReference>
<feature type="coiled-coil region" evidence="6">
    <location>
        <begin position="53"/>
        <end position="84"/>
    </location>
</feature>